<accession>A0ABV1UY21</accession>
<dbReference type="EMBL" id="JBEPBX010000018">
    <property type="protein sequence ID" value="MER6615692.1"/>
    <property type="molecule type" value="Genomic_DNA"/>
</dbReference>
<dbReference type="Proteomes" id="UP001445472">
    <property type="component" value="Unassembled WGS sequence"/>
</dbReference>
<evidence type="ECO:0000313" key="1">
    <source>
        <dbReference type="EMBL" id="MER6615692.1"/>
    </source>
</evidence>
<dbReference type="RefSeq" id="WP_351977210.1">
    <property type="nucleotide sequence ID" value="NZ_JBEPBX010000018.1"/>
</dbReference>
<evidence type="ECO:0000313" key="2">
    <source>
        <dbReference type="Proteomes" id="UP001445472"/>
    </source>
</evidence>
<keyword evidence="2" id="KW-1185">Reference proteome</keyword>
<comment type="caution">
    <text evidence="1">The sequence shown here is derived from an EMBL/GenBank/DDBJ whole genome shotgun (WGS) entry which is preliminary data.</text>
</comment>
<sequence>MILEVAFPLWLVEHTQARPALVGPLLMLNTALVVLLQAPGTRVTREIAARGGTLPGGGAGQ</sequence>
<reference evidence="1 2" key="1">
    <citation type="submission" date="2024-06" db="EMBL/GenBank/DDBJ databases">
        <title>The Natural Products Discovery Center: Release of the First 8490 Sequenced Strains for Exploring Actinobacteria Biosynthetic Diversity.</title>
        <authorList>
            <person name="Kalkreuter E."/>
            <person name="Kautsar S.A."/>
            <person name="Yang D."/>
            <person name="Bader C.D."/>
            <person name="Teijaro C.N."/>
            <person name="Fluegel L."/>
            <person name="Davis C.M."/>
            <person name="Simpson J.R."/>
            <person name="Lauterbach L."/>
            <person name="Steele A.D."/>
            <person name="Gui C."/>
            <person name="Meng S."/>
            <person name="Li G."/>
            <person name="Viehrig K."/>
            <person name="Ye F."/>
            <person name="Su P."/>
            <person name="Kiefer A.F."/>
            <person name="Nichols A."/>
            <person name="Cepeda A.J."/>
            <person name="Yan W."/>
            <person name="Fan B."/>
            <person name="Jiang Y."/>
            <person name="Adhikari A."/>
            <person name="Zheng C.-J."/>
            <person name="Schuster L."/>
            <person name="Cowan T.M."/>
            <person name="Smanski M.J."/>
            <person name="Chevrette M.G."/>
            <person name="De Carvalho L.P.S."/>
            <person name="Shen B."/>
        </authorList>
    </citation>
    <scope>NUCLEOTIDE SEQUENCE [LARGE SCALE GENOMIC DNA]</scope>
    <source>
        <strain evidence="1 2">NPDC000837</strain>
    </source>
</reference>
<gene>
    <name evidence="1" type="ORF">ABT276_20475</name>
</gene>
<protein>
    <submittedName>
        <fullName evidence="1">Uncharacterized protein</fullName>
    </submittedName>
</protein>
<proteinExistence type="predicted"/>
<name>A0ABV1UY21_9ACTN</name>
<organism evidence="1 2">
    <name type="scientific">Streptomyces xantholiticus</name>
    <dbReference type="NCBI Taxonomy" id="68285"/>
    <lineage>
        <taxon>Bacteria</taxon>
        <taxon>Bacillati</taxon>
        <taxon>Actinomycetota</taxon>
        <taxon>Actinomycetes</taxon>
        <taxon>Kitasatosporales</taxon>
        <taxon>Streptomycetaceae</taxon>
        <taxon>Streptomyces</taxon>
    </lineage>
</organism>